<accession>A0A1B7Z631</accession>
<name>A0A1B7Z631_9FLAO</name>
<dbReference type="Proteomes" id="UP000092164">
    <property type="component" value="Unassembled WGS sequence"/>
</dbReference>
<dbReference type="AlphaFoldDB" id="A0A1B7Z631"/>
<gene>
    <name evidence="1" type="ORF">A9200_18080</name>
</gene>
<comment type="caution">
    <text evidence="1">The sequence shown here is derived from an EMBL/GenBank/DDBJ whole genome shotgun (WGS) entry which is preliminary data.</text>
</comment>
<proteinExistence type="predicted"/>
<reference evidence="2" key="1">
    <citation type="submission" date="2016-06" db="EMBL/GenBank/DDBJ databases">
        <authorList>
            <person name="Zhan P."/>
        </authorList>
    </citation>
    <scope>NUCLEOTIDE SEQUENCE [LARGE SCALE GENOMIC DNA]</scope>
    <source>
        <strain evidence="2">T28</strain>
    </source>
</reference>
<dbReference type="STRING" id="1836467.BTR34_16140"/>
<protein>
    <submittedName>
        <fullName evidence="1">Uncharacterized protein</fullName>
    </submittedName>
</protein>
<evidence type="ECO:0000313" key="2">
    <source>
        <dbReference type="Proteomes" id="UP000092164"/>
    </source>
</evidence>
<evidence type="ECO:0000313" key="1">
    <source>
        <dbReference type="EMBL" id="OBR38154.1"/>
    </source>
</evidence>
<sequence length="147" mass="17711">MFWTDFVPEKNRIEITNEFIINDNWDEYNHAILIDKMIVLDNRLDVFSNGFIKNSHYWDFENSLEKDNSFTCSYWGNESYIKDKIYFDKNNGWNWNVNGIEKPTIGKLENGTWYKFSNLLMNTKYYKYVYVDSIGKTHVFSVNKANY</sequence>
<organism evidence="1 2">
    <name type="scientific">Maribacter hydrothermalis</name>
    <dbReference type="NCBI Taxonomy" id="1836467"/>
    <lineage>
        <taxon>Bacteria</taxon>
        <taxon>Pseudomonadati</taxon>
        <taxon>Bacteroidota</taxon>
        <taxon>Flavobacteriia</taxon>
        <taxon>Flavobacteriales</taxon>
        <taxon>Flavobacteriaceae</taxon>
        <taxon>Maribacter</taxon>
    </lineage>
</organism>
<dbReference type="EMBL" id="LZFP01000018">
    <property type="protein sequence ID" value="OBR38154.1"/>
    <property type="molecule type" value="Genomic_DNA"/>
</dbReference>
<dbReference type="KEGG" id="mart:BTR34_16140"/>
<keyword evidence="2" id="KW-1185">Reference proteome</keyword>